<feature type="region of interest" description="Disordered" evidence="1">
    <location>
        <begin position="40"/>
        <end position="63"/>
    </location>
</feature>
<reference evidence="2 3" key="1">
    <citation type="submission" date="2017-08" db="EMBL/GenBank/DDBJ databases">
        <authorList>
            <person name="Chaillou S."/>
        </authorList>
    </citation>
    <scope>NUCLEOTIDE SEQUENCE [LARGE SCALE GENOMIC DNA]</scope>
    <source>
        <strain evidence="2 3">MFPA15A1205</strain>
    </source>
</reference>
<protein>
    <submittedName>
        <fullName evidence="2">Uncharacterized protein</fullName>
    </submittedName>
</protein>
<organism evidence="2 3">
    <name type="scientific">Pseudomonas lundensis</name>
    <dbReference type="NCBI Taxonomy" id="86185"/>
    <lineage>
        <taxon>Bacteria</taxon>
        <taxon>Pseudomonadati</taxon>
        <taxon>Pseudomonadota</taxon>
        <taxon>Gammaproteobacteria</taxon>
        <taxon>Pseudomonadales</taxon>
        <taxon>Pseudomonadaceae</taxon>
        <taxon>Pseudomonas</taxon>
    </lineage>
</organism>
<gene>
    <name evidence="2" type="ORF">PLUA15_240098</name>
</gene>
<comment type="caution">
    <text evidence="2">The sequence shown here is derived from an EMBL/GenBank/DDBJ whole genome shotgun (WGS) entry which is preliminary data.</text>
</comment>
<name>A0AAX2H8S4_9PSED</name>
<proteinExistence type="predicted"/>
<evidence type="ECO:0000313" key="3">
    <source>
        <dbReference type="Proteomes" id="UP000219564"/>
    </source>
</evidence>
<evidence type="ECO:0000256" key="1">
    <source>
        <dbReference type="SAM" id="MobiDB-lite"/>
    </source>
</evidence>
<dbReference type="AlphaFoldDB" id="A0AAX2H8S4"/>
<evidence type="ECO:0000313" key="2">
    <source>
        <dbReference type="EMBL" id="SOB52685.1"/>
    </source>
</evidence>
<accession>A0AAX2H8S4</accession>
<feature type="compositionally biased region" description="Basic residues" evidence="1">
    <location>
        <begin position="53"/>
        <end position="63"/>
    </location>
</feature>
<dbReference type="Proteomes" id="UP000219564">
    <property type="component" value="Unassembled WGS sequence"/>
</dbReference>
<dbReference type="EMBL" id="OBKZ01000017">
    <property type="protein sequence ID" value="SOB52685.1"/>
    <property type="molecule type" value="Genomic_DNA"/>
</dbReference>
<sequence length="63" mass="7144">MPETKQLDVQLEWEGVSNLEFLARQAGVTPEELAARIINKELDRMSRPPPSRGKVRSLGRRAD</sequence>